<evidence type="ECO:0000256" key="1">
    <source>
        <dbReference type="SAM" id="Phobius"/>
    </source>
</evidence>
<evidence type="ECO:0000313" key="3">
    <source>
        <dbReference type="Proteomes" id="UP000323994"/>
    </source>
</evidence>
<keyword evidence="1" id="KW-0472">Membrane</keyword>
<dbReference type="SUPFAM" id="SSF89550">
    <property type="entry name" value="PHP domain-like"/>
    <property type="match status" value="1"/>
</dbReference>
<feature type="transmembrane region" description="Helical" evidence="1">
    <location>
        <begin position="359"/>
        <end position="380"/>
    </location>
</feature>
<organism evidence="2 3">
    <name type="scientific">Dyadobacter flavalbus</name>
    <dbReference type="NCBI Taxonomy" id="2579942"/>
    <lineage>
        <taxon>Bacteria</taxon>
        <taxon>Pseudomonadati</taxon>
        <taxon>Bacteroidota</taxon>
        <taxon>Cytophagia</taxon>
        <taxon>Cytophagales</taxon>
        <taxon>Spirosomataceae</taxon>
        <taxon>Dyadobacter</taxon>
    </lineage>
</organism>
<keyword evidence="1" id="KW-0812">Transmembrane</keyword>
<name>A0A5M8QTN4_9BACT</name>
<keyword evidence="1" id="KW-1133">Transmembrane helix</keyword>
<keyword evidence="3" id="KW-1185">Reference proteome</keyword>
<dbReference type="RefSeq" id="WP_139012748.1">
    <property type="nucleotide sequence ID" value="NZ_VBSN01000038.1"/>
</dbReference>
<dbReference type="OrthoDB" id="9804333at2"/>
<dbReference type="InterPro" id="IPR016195">
    <property type="entry name" value="Pol/histidinol_Pase-like"/>
</dbReference>
<proteinExistence type="predicted"/>
<dbReference type="Proteomes" id="UP000323994">
    <property type="component" value="Unassembled WGS sequence"/>
</dbReference>
<dbReference type="EMBL" id="VBSN01000038">
    <property type="protein sequence ID" value="KAA6439499.1"/>
    <property type="molecule type" value="Genomic_DNA"/>
</dbReference>
<protein>
    <submittedName>
        <fullName evidence="2">Uncharacterized protein</fullName>
    </submittedName>
</protein>
<evidence type="ECO:0000313" key="2">
    <source>
        <dbReference type="EMBL" id="KAA6439499.1"/>
    </source>
</evidence>
<dbReference type="AlphaFoldDB" id="A0A5M8QTN4"/>
<reference evidence="2 3" key="1">
    <citation type="submission" date="2019-05" db="EMBL/GenBank/DDBJ databases">
        <authorList>
            <person name="Qu J.-H."/>
        </authorList>
    </citation>
    <scope>NUCLEOTIDE SEQUENCE [LARGE SCALE GENOMIC DNA]</scope>
    <source>
        <strain evidence="2 3">NS28</strain>
    </source>
</reference>
<gene>
    <name evidence="2" type="ORF">FEM33_14715</name>
</gene>
<accession>A0A5M8QTN4</accession>
<comment type="caution">
    <text evidence="2">The sequence shown here is derived from an EMBL/GenBank/DDBJ whole genome shotgun (WGS) entry which is preliminary data.</text>
</comment>
<sequence length="396" mass="45038">MMKALRYILVGFFTWLIWLLVSQYLLCARYQFDDPVPFEGTGIYNPYDSLSPDRWMKCNFHAHSRAWEGITNGHGTAEQVHKAYKKLRYDFHCVSNYHYIDTTYSFEPGYIPAYEHGYNISKTHQLILGATDVKWLDYLFPQSIHNKQHVLDDLKGPSQIVILNHPALRNGYTPQDLAQLSGYDCMEVLSPSVISTNQWDAALSSGKKAFLVGDDDIHDVLKKERLGQMCTFVNVPGNASSHVLSALKTGRSYGVVIGNGQVLNSLPGLDFVRVKGDSVIIKMSRPACEAKLYGQHGRVLTSRSNSDLLTYKLSPKDHYARATFEYSNGTSIYLNPVFYTSPSAWRNTPGSYVNTRETAFFRTLGIIVLFSWLLMVWTFLTGRNIQRHQKKTLSFK</sequence>
<dbReference type="Gene3D" id="3.20.20.140">
    <property type="entry name" value="Metal-dependent hydrolases"/>
    <property type="match status" value="1"/>
</dbReference>